<reference evidence="1 2" key="1">
    <citation type="journal article" date="2021" name="Nat. Plants">
        <title>The Taxus genome provides insights into paclitaxel biosynthesis.</title>
        <authorList>
            <person name="Xiong X."/>
            <person name="Gou J."/>
            <person name="Liao Q."/>
            <person name="Li Y."/>
            <person name="Zhou Q."/>
            <person name="Bi G."/>
            <person name="Li C."/>
            <person name="Du R."/>
            <person name="Wang X."/>
            <person name="Sun T."/>
            <person name="Guo L."/>
            <person name="Liang H."/>
            <person name="Lu P."/>
            <person name="Wu Y."/>
            <person name="Zhang Z."/>
            <person name="Ro D.K."/>
            <person name="Shang Y."/>
            <person name="Huang S."/>
            <person name="Yan J."/>
        </authorList>
    </citation>
    <scope>NUCLEOTIDE SEQUENCE [LARGE SCALE GENOMIC DNA]</scope>
    <source>
        <strain evidence="1">Ta-2019</strain>
    </source>
</reference>
<sequence length="114" mass="13465">EVENIDFDHTVGTREVLNSANENARVYHDPMNTKNVNIRTDTKPKKVIIGDYWFDSEVVNIIELLCDFQDLFRRGYHELKGVHHSLGEMRIKLKEMAHPIRKRPYRMNLNMGIK</sequence>
<organism evidence="1 2">
    <name type="scientific">Taxus chinensis</name>
    <name type="common">Chinese yew</name>
    <name type="synonym">Taxus wallichiana var. chinensis</name>
    <dbReference type="NCBI Taxonomy" id="29808"/>
    <lineage>
        <taxon>Eukaryota</taxon>
        <taxon>Viridiplantae</taxon>
        <taxon>Streptophyta</taxon>
        <taxon>Embryophyta</taxon>
        <taxon>Tracheophyta</taxon>
        <taxon>Spermatophyta</taxon>
        <taxon>Pinopsida</taxon>
        <taxon>Pinidae</taxon>
        <taxon>Conifers II</taxon>
        <taxon>Cupressales</taxon>
        <taxon>Taxaceae</taxon>
        <taxon>Taxus</taxon>
    </lineage>
</organism>
<protein>
    <submittedName>
        <fullName evidence="1">Uncharacterized protein</fullName>
    </submittedName>
</protein>
<dbReference type="AlphaFoldDB" id="A0AA38L499"/>
<proteinExistence type="predicted"/>
<evidence type="ECO:0000313" key="1">
    <source>
        <dbReference type="EMBL" id="KAH9313279.1"/>
    </source>
</evidence>
<feature type="non-terminal residue" evidence="1">
    <location>
        <position position="1"/>
    </location>
</feature>
<keyword evidence="2" id="KW-1185">Reference proteome</keyword>
<feature type="non-terminal residue" evidence="1">
    <location>
        <position position="114"/>
    </location>
</feature>
<dbReference type="EMBL" id="JAHRHJ020000006">
    <property type="protein sequence ID" value="KAH9313279.1"/>
    <property type="molecule type" value="Genomic_DNA"/>
</dbReference>
<gene>
    <name evidence="1" type="ORF">KI387_028314</name>
</gene>
<name>A0AA38L499_TAXCH</name>
<dbReference type="Proteomes" id="UP000824469">
    <property type="component" value="Unassembled WGS sequence"/>
</dbReference>
<accession>A0AA38L499</accession>
<evidence type="ECO:0000313" key="2">
    <source>
        <dbReference type="Proteomes" id="UP000824469"/>
    </source>
</evidence>
<comment type="caution">
    <text evidence="1">The sequence shown here is derived from an EMBL/GenBank/DDBJ whole genome shotgun (WGS) entry which is preliminary data.</text>
</comment>